<sequence length="804" mass="88214">MPKWLKTSLKILGLLIVLLLVVLISLTLYVNTHKAKVLALINTELKKNVDGQIVIGDMSSSFFTSFPGYSLILKNVLIRDKRFAEHKHTLLNAKTLDVSVNTAALLHGTLSVSHIDISDADIDLFTDSTGYSNASVFKKSDKKKADDKNGSSASAELGKFNLSNVNLSIDNRKAKKLFKFDVHKLNGEMNFPDSGWNGKIHLDVMSRSLGFNMQKGAFLKDKAIEADMTAGYNEKSGKINVASDNLSISGDVFKLRALFSPDGSSRKFSFHLVSDGIAWKSASSIVAANISKTLYKFGFEKPIPLDARISGSFGGGDPLLYITSVIQNNKLIIPGAEITNCNFNVLFTNQVDKAKPLGDPNSVIKLTKFTGTYKNLPIRIDTGSIINLETPIATGNFVSKFSLTNLNDITGRVVRFTSGSAALNLRYKADIINLRLNKPVVAGDIAFKNADMVYVPENLHLKNTSLAMHFIKNDLVLNNIRLQSGRSIVLMNGHVNNFLNLYYNAPEKIIVDWQINSPQMYLAEFMGFLSGHKKASVKAASRGNSGNVIDQLSNVVDRAQADMHMHVANVHYKKFLAKDMNAELLMSEDGIIIKSINLKHADGSLLIKGNLIKSDVSNRFAINTVVNNVDVREFFESFDNFGLQSPTYQNLKGHLSASTNINGVMKSDGSIVKNSINGKVGISLVNGALIDFGVLKSVGKYAFPFRRMGYITIPRLDAVFDIKGSDIVINPIKLSSSAINADIAGTYDMKGKNTDIKFDVPLRNPKNDSTITDNAERLKKRYKGIVLHLAARNNETGGIKVGFQ</sequence>
<keyword evidence="3" id="KW-1185">Reference proteome</keyword>
<dbReference type="KEGG" id="mgik:GO620_005685"/>
<dbReference type="InterPro" id="IPR052894">
    <property type="entry name" value="AsmA-related"/>
</dbReference>
<protein>
    <submittedName>
        <fullName evidence="2">AsmA family protein</fullName>
    </submittedName>
</protein>
<evidence type="ECO:0000313" key="3">
    <source>
        <dbReference type="Proteomes" id="UP000429232"/>
    </source>
</evidence>
<dbReference type="Proteomes" id="UP000429232">
    <property type="component" value="Chromosome"/>
</dbReference>
<dbReference type="EMBL" id="CP066775">
    <property type="protein sequence ID" value="QQL50945.1"/>
    <property type="molecule type" value="Genomic_DNA"/>
</dbReference>
<dbReference type="RefSeq" id="WP_157523523.1">
    <property type="nucleotide sequence ID" value="NZ_CP066775.1"/>
</dbReference>
<gene>
    <name evidence="2" type="ORF">GO620_005685</name>
</gene>
<dbReference type="InterPro" id="IPR007844">
    <property type="entry name" value="AsmA"/>
</dbReference>
<dbReference type="GO" id="GO:0090313">
    <property type="term" value="P:regulation of protein targeting to membrane"/>
    <property type="evidence" value="ECO:0007669"/>
    <property type="project" value="TreeGrafter"/>
</dbReference>
<dbReference type="PANTHER" id="PTHR30441">
    <property type="entry name" value="DUF748 DOMAIN-CONTAINING PROTEIN"/>
    <property type="match status" value="1"/>
</dbReference>
<dbReference type="AlphaFoldDB" id="A0A6I4HVI6"/>
<evidence type="ECO:0000259" key="1">
    <source>
        <dbReference type="Pfam" id="PF05170"/>
    </source>
</evidence>
<evidence type="ECO:0000313" key="2">
    <source>
        <dbReference type="EMBL" id="QQL50945.1"/>
    </source>
</evidence>
<feature type="domain" description="AsmA" evidence="1">
    <location>
        <begin position="1"/>
        <end position="179"/>
    </location>
</feature>
<name>A0A6I4HVI6_9SPHI</name>
<dbReference type="GO" id="GO:0005886">
    <property type="term" value="C:plasma membrane"/>
    <property type="evidence" value="ECO:0007669"/>
    <property type="project" value="TreeGrafter"/>
</dbReference>
<organism evidence="2 3">
    <name type="scientific">Mucilaginibacter ginkgonis</name>
    <dbReference type="NCBI Taxonomy" id="2682091"/>
    <lineage>
        <taxon>Bacteria</taxon>
        <taxon>Pseudomonadati</taxon>
        <taxon>Bacteroidota</taxon>
        <taxon>Sphingobacteriia</taxon>
        <taxon>Sphingobacteriales</taxon>
        <taxon>Sphingobacteriaceae</taxon>
        <taxon>Mucilaginibacter</taxon>
    </lineage>
</organism>
<dbReference type="Pfam" id="PF05170">
    <property type="entry name" value="AsmA"/>
    <property type="match status" value="1"/>
</dbReference>
<dbReference type="PANTHER" id="PTHR30441:SF8">
    <property type="entry name" value="DUF748 DOMAIN-CONTAINING PROTEIN"/>
    <property type="match status" value="1"/>
</dbReference>
<reference evidence="2 3" key="1">
    <citation type="submission" date="2020-12" db="EMBL/GenBank/DDBJ databases">
        <title>HMF7856_wgs.fasta genome submission.</title>
        <authorList>
            <person name="Kang H."/>
            <person name="Kim H."/>
            <person name="Joh K."/>
        </authorList>
    </citation>
    <scope>NUCLEOTIDE SEQUENCE [LARGE SCALE GENOMIC DNA]</scope>
    <source>
        <strain evidence="2 3">HMF7856</strain>
    </source>
</reference>
<accession>A0A6I4HVI6</accession>
<proteinExistence type="predicted"/>